<comment type="caution">
    <text evidence="2">The sequence shown here is derived from an EMBL/GenBank/DDBJ whole genome shotgun (WGS) entry which is preliminary data.</text>
</comment>
<feature type="region of interest" description="Disordered" evidence="1">
    <location>
        <begin position="53"/>
        <end position="103"/>
    </location>
</feature>
<keyword evidence="3" id="KW-1185">Reference proteome</keyword>
<protein>
    <submittedName>
        <fullName evidence="2">Uncharacterized protein</fullName>
    </submittedName>
</protein>
<reference evidence="2" key="1">
    <citation type="submission" date="2023-10" db="EMBL/GenBank/DDBJ databases">
        <authorList>
            <person name="Chen Y."/>
            <person name="Shah S."/>
            <person name="Dougan E. K."/>
            <person name="Thang M."/>
            <person name="Chan C."/>
        </authorList>
    </citation>
    <scope>NUCLEOTIDE SEQUENCE [LARGE SCALE GENOMIC DNA]</scope>
</reference>
<sequence length="103" mass="10660">MLKSVAAAQSPSFVAHGVAYHPRSWPWSCPRLPRTTAPSLLPGAAQMMKATCPGARAAAPPGSAPGWVQPAVTAPTRPRASRPAPGCHPPCPSRPRAAVRPRG</sequence>
<name>A0ABN9WUE9_9DINO</name>
<accession>A0ABN9WUE9</accession>
<dbReference type="EMBL" id="CAUYUJ010019133">
    <property type="protein sequence ID" value="CAK0888785.1"/>
    <property type="molecule type" value="Genomic_DNA"/>
</dbReference>
<organism evidence="2 3">
    <name type="scientific">Prorocentrum cordatum</name>
    <dbReference type="NCBI Taxonomy" id="2364126"/>
    <lineage>
        <taxon>Eukaryota</taxon>
        <taxon>Sar</taxon>
        <taxon>Alveolata</taxon>
        <taxon>Dinophyceae</taxon>
        <taxon>Prorocentrales</taxon>
        <taxon>Prorocentraceae</taxon>
        <taxon>Prorocentrum</taxon>
    </lineage>
</organism>
<proteinExistence type="predicted"/>
<evidence type="ECO:0000313" key="3">
    <source>
        <dbReference type="Proteomes" id="UP001189429"/>
    </source>
</evidence>
<feature type="compositionally biased region" description="Low complexity" evidence="1">
    <location>
        <begin position="53"/>
        <end position="85"/>
    </location>
</feature>
<evidence type="ECO:0000256" key="1">
    <source>
        <dbReference type="SAM" id="MobiDB-lite"/>
    </source>
</evidence>
<evidence type="ECO:0000313" key="2">
    <source>
        <dbReference type="EMBL" id="CAK0888785.1"/>
    </source>
</evidence>
<gene>
    <name evidence="2" type="ORF">PCOR1329_LOCUS69512</name>
</gene>
<feature type="non-terminal residue" evidence="2">
    <location>
        <position position="103"/>
    </location>
</feature>
<dbReference type="Proteomes" id="UP001189429">
    <property type="component" value="Unassembled WGS sequence"/>
</dbReference>